<proteinExistence type="predicted"/>
<comment type="caution">
    <text evidence="2">The sequence shown here is derived from an EMBL/GenBank/DDBJ whole genome shotgun (WGS) entry which is preliminary data.</text>
</comment>
<dbReference type="Proteomes" id="UP001197093">
    <property type="component" value="Unassembled WGS sequence"/>
</dbReference>
<organism evidence="2 3">
    <name type="scientific">Staphylotrichum longicolle</name>
    <dbReference type="NCBI Taxonomy" id="669026"/>
    <lineage>
        <taxon>Eukaryota</taxon>
        <taxon>Fungi</taxon>
        <taxon>Dikarya</taxon>
        <taxon>Ascomycota</taxon>
        <taxon>Pezizomycotina</taxon>
        <taxon>Sordariomycetes</taxon>
        <taxon>Sordariomycetidae</taxon>
        <taxon>Sordariales</taxon>
        <taxon>Chaetomiaceae</taxon>
        <taxon>Staphylotrichum</taxon>
    </lineage>
</organism>
<accession>A0AAD4ESG9</accession>
<name>A0AAD4ESG9_9PEZI</name>
<dbReference type="AlphaFoldDB" id="A0AAD4ESG9"/>
<sequence>MSTDQTLAFVQSLASQKPEFIANCKSEVYDYIQRQQRRECVAIVEKDDSGATLCRHRPSSDDYLEVLVRFCCRKSFNGHELDSALSEPVVAIVCDCYARLIQRNAAEVERCLRQAIMQDRLVLQETVKLAGGKLAGMGLGKLQGAIAHLAHELVARVAHEAASSQLGAQVGHGVVAIAGTTAGQVMAKMLVKAVATHCHGILVQVASSALVKKMVLVAAKKFILVGVTAFIVQALAAKFGIAATASVVPVIGWAALGIFMLAKLDGLPQEMAEKVSSGVGDMLADNYTDCVTDIFNGIKAAALDPEKLAEAMVEEMAEFKDLEKYVESGIDVNDPGFCELGKLNTETGKVVSRAKGIYGLKWPC</sequence>
<feature type="transmembrane region" description="Helical" evidence="1">
    <location>
        <begin position="222"/>
        <end position="241"/>
    </location>
</feature>
<keyword evidence="3" id="KW-1185">Reference proteome</keyword>
<keyword evidence="1" id="KW-0812">Transmembrane</keyword>
<keyword evidence="1" id="KW-1133">Transmembrane helix</keyword>
<keyword evidence="1" id="KW-0472">Membrane</keyword>
<evidence type="ECO:0000313" key="2">
    <source>
        <dbReference type="EMBL" id="KAG7286724.1"/>
    </source>
</evidence>
<gene>
    <name evidence="2" type="ORF">NEMBOFW57_009036</name>
</gene>
<evidence type="ECO:0000256" key="1">
    <source>
        <dbReference type="SAM" id="Phobius"/>
    </source>
</evidence>
<protein>
    <submittedName>
        <fullName evidence="2">Uncharacterized protein</fullName>
    </submittedName>
</protein>
<evidence type="ECO:0000313" key="3">
    <source>
        <dbReference type="Proteomes" id="UP001197093"/>
    </source>
</evidence>
<reference evidence="2" key="1">
    <citation type="submission" date="2023-02" db="EMBL/GenBank/DDBJ databases">
        <authorList>
            <person name="Palmer J.M."/>
        </authorList>
    </citation>
    <scope>NUCLEOTIDE SEQUENCE</scope>
    <source>
        <strain evidence="2">FW57</strain>
    </source>
</reference>
<dbReference type="EMBL" id="JAHCVI010000004">
    <property type="protein sequence ID" value="KAG7286724.1"/>
    <property type="molecule type" value="Genomic_DNA"/>
</dbReference>
<feature type="transmembrane region" description="Helical" evidence="1">
    <location>
        <begin position="247"/>
        <end position="264"/>
    </location>
</feature>